<name>A0AAN9KLL2_CLITE</name>
<organism evidence="2 3">
    <name type="scientific">Clitoria ternatea</name>
    <name type="common">Butterfly pea</name>
    <dbReference type="NCBI Taxonomy" id="43366"/>
    <lineage>
        <taxon>Eukaryota</taxon>
        <taxon>Viridiplantae</taxon>
        <taxon>Streptophyta</taxon>
        <taxon>Embryophyta</taxon>
        <taxon>Tracheophyta</taxon>
        <taxon>Spermatophyta</taxon>
        <taxon>Magnoliopsida</taxon>
        <taxon>eudicotyledons</taxon>
        <taxon>Gunneridae</taxon>
        <taxon>Pentapetalae</taxon>
        <taxon>rosids</taxon>
        <taxon>fabids</taxon>
        <taxon>Fabales</taxon>
        <taxon>Fabaceae</taxon>
        <taxon>Papilionoideae</taxon>
        <taxon>50 kb inversion clade</taxon>
        <taxon>NPAAA clade</taxon>
        <taxon>indigoferoid/millettioid clade</taxon>
        <taxon>Phaseoleae</taxon>
        <taxon>Clitoria</taxon>
    </lineage>
</organism>
<protein>
    <submittedName>
        <fullName evidence="2">Uncharacterized protein</fullName>
    </submittedName>
</protein>
<gene>
    <name evidence="2" type="ORF">RJT34_04447</name>
</gene>
<dbReference type="AlphaFoldDB" id="A0AAN9KLL2"/>
<comment type="caution">
    <text evidence="2">The sequence shown here is derived from an EMBL/GenBank/DDBJ whole genome shotgun (WGS) entry which is preliminary data.</text>
</comment>
<feature type="region of interest" description="Disordered" evidence="1">
    <location>
        <begin position="26"/>
        <end position="54"/>
    </location>
</feature>
<proteinExistence type="predicted"/>
<reference evidence="2 3" key="1">
    <citation type="submission" date="2024-01" db="EMBL/GenBank/DDBJ databases">
        <title>The genomes of 5 underutilized Papilionoideae crops provide insights into root nodulation and disease resistance.</title>
        <authorList>
            <person name="Yuan L."/>
        </authorList>
    </citation>
    <scope>NUCLEOTIDE SEQUENCE [LARGE SCALE GENOMIC DNA]</scope>
    <source>
        <strain evidence="2">LY-2023</strain>
        <tissue evidence="2">Leaf</tissue>
    </source>
</reference>
<keyword evidence="3" id="KW-1185">Reference proteome</keyword>
<evidence type="ECO:0000256" key="1">
    <source>
        <dbReference type="SAM" id="MobiDB-lite"/>
    </source>
</evidence>
<sequence>MRKRFGRGAIEVSFSVVLSSGLYSKIGPLKMGQASGNEERREGTKKTAPTKKSTSSTWHLFLGLPHDMVDVEIAQVFQDGKGAASDGVEGLNFRLVSP</sequence>
<evidence type="ECO:0000313" key="3">
    <source>
        <dbReference type="Proteomes" id="UP001359559"/>
    </source>
</evidence>
<dbReference type="Proteomes" id="UP001359559">
    <property type="component" value="Unassembled WGS sequence"/>
</dbReference>
<dbReference type="EMBL" id="JAYKXN010000001">
    <property type="protein sequence ID" value="KAK7319722.1"/>
    <property type="molecule type" value="Genomic_DNA"/>
</dbReference>
<evidence type="ECO:0000313" key="2">
    <source>
        <dbReference type="EMBL" id="KAK7319722.1"/>
    </source>
</evidence>
<accession>A0AAN9KLL2</accession>